<sequence length="152" mass="17626">MNNGHYEYENSFHQYYPNDSYRFVMDNRNIDMSRGGRPQQWQQWQQWPQQQQPQPQQQQPQQQQPQQPQQQQQQQQQQPQQQQSQQYKCQCDGKEALCVSIPVPITVVLLGTKLQVELPCIRITSEEDITPVLKKLIKSLGGLLGGSGSTSS</sequence>
<name>A0A2A8PNP7_BACCE</name>
<dbReference type="Proteomes" id="UP000220635">
    <property type="component" value="Unassembled WGS sequence"/>
</dbReference>
<organism evidence="2 3">
    <name type="scientific">Bacillus cereus</name>
    <dbReference type="NCBI Taxonomy" id="1396"/>
    <lineage>
        <taxon>Bacteria</taxon>
        <taxon>Bacillati</taxon>
        <taxon>Bacillota</taxon>
        <taxon>Bacilli</taxon>
        <taxon>Bacillales</taxon>
        <taxon>Bacillaceae</taxon>
        <taxon>Bacillus</taxon>
        <taxon>Bacillus cereus group</taxon>
    </lineage>
</organism>
<evidence type="ECO:0000256" key="1">
    <source>
        <dbReference type="SAM" id="MobiDB-lite"/>
    </source>
</evidence>
<accession>A0A2A8PNP7</accession>
<gene>
    <name evidence="2" type="ORF">CN425_27170</name>
</gene>
<feature type="compositionally biased region" description="Low complexity" evidence="1">
    <location>
        <begin position="38"/>
        <end position="85"/>
    </location>
</feature>
<dbReference type="EMBL" id="NTWE01000085">
    <property type="protein sequence ID" value="PEV94933.1"/>
    <property type="molecule type" value="Genomic_DNA"/>
</dbReference>
<proteinExistence type="predicted"/>
<feature type="region of interest" description="Disordered" evidence="1">
    <location>
        <begin position="30"/>
        <end position="85"/>
    </location>
</feature>
<evidence type="ECO:0000313" key="2">
    <source>
        <dbReference type="EMBL" id="PEV94933.1"/>
    </source>
</evidence>
<dbReference type="RefSeq" id="WP_002097738.1">
    <property type="nucleotide sequence ID" value="NZ_NTWE01000085.1"/>
</dbReference>
<reference evidence="2 3" key="1">
    <citation type="submission" date="2017-09" db="EMBL/GenBank/DDBJ databases">
        <title>Large-scale bioinformatics analysis of Bacillus genomes uncovers conserved roles of natural products in bacterial physiology.</title>
        <authorList>
            <consortium name="Agbiome Team Llc"/>
            <person name="Bleich R.M."/>
            <person name="Grubbs K.J."/>
            <person name="Santa Maria K.C."/>
            <person name="Allen S.E."/>
            <person name="Farag S."/>
            <person name="Shank E.A."/>
            <person name="Bowers A."/>
        </authorList>
    </citation>
    <scope>NUCLEOTIDE SEQUENCE [LARGE SCALE GENOMIC DNA]</scope>
    <source>
        <strain evidence="2 3">AFS010695</strain>
    </source>
</reference>
<protein>
    <submittedName>
        <fullName evidence="2">Uncharacterized protein</fullName>
    </submittedName>
</protein>
<evidence type="ECO:0000313" key="3">
    <source>
        <dbReference type="Proteomes" id="UP000220635"/>
    </source>
</evidence>
<comment type="caution">
    <text evidence="2">The sequence shown here is derived from an EMBL/GenBank/DDBJ whole genome shotgun (WGS) entry which is preliminary data.</text>
</comment>
<dbReference type="AlphaFoldDB" id="A0A2A8PNP7"/>
<dbReference type="OrthoDB" id="2941530at2"/>